<dbReference type="Gene3D" id="1.10.357.10">
    <property type="entry name" value="Tetracycline Repressor, domain 2"/>
    <property type="match status" value="1"/>
</dbReference>
<dbReference type="InterPro" id="IPR001647">
    <property type="entry name" value="HTH_TetR"/>
</dbReference>
<dbReference type="PANTHER" id="PTHR30055:SF148">
    <property type="entry name" value="TETR-FAMILY TRANSCRIPTIONAL REGULATOR"/>
    <property type="match status" value="1"/>
</dbReference>
<gene>
    <name evidence="6" type="ORF">GCM10011575_20130</name>
</gene>
<dbReference type="InterPro" id="IPR036271">
    <property type="entry name" value="Tet_transcr_reg_TetR-rel_C_sf"/>
</dbReference>
<dbReference type="Pfam" id="PF16859">
    <property type="entry name" value="TetR_C_11"/>
    <property type="match status" value="1"/>
</dbReference>
<dbReference type="InterPro" id="IPR011075">
    <property type="entry name" value="TetR_C"/>
</dbReference>
<feature type="domain" description="HTH tetR-type" evidence="5">
    <location>
        <begin position="21"/>
        <end position="81"/>
    </location>
</feature>
<evidence type="ECO:0000313" key="7">
    <source>
        <dbReference type="Proteomes" id="UP000613840"/>
    </source>
</evidence>
<evidence type="ECO:0000256" key="1">
    <source>
        <dbReference type="ARBA" id="ARBA00023015"/>
    </source>
</evidence>
<dbReference type="GO" id="GO:0000976">
    <property type="term" value="F:transcription cis-regulatory region binding"/>
    <property type="evidence" value="ECO:0007669"/>
    <property type="project" value="TreeGrafter"/>
</dbReference>
<evidence type="ECO:0000313" key="6">
    <source>
        <dbReference type="EMBL" id="GGL61520.1"/>
    </source>
</evidence>
<protein>
    <submittedName>
        <fullName evidence="6">TetR family transcriptional regulator</fullName>
    </submittedName>
</protein>
<dbReference type="InterPro" id="IPR050109">
    <property type="entry name" value="HTH-type_TetR-like_transc_reg"/>
</dbReference>
<keyword evidence="7" id="KW-1185">Reference proteome</keyword>
<dbReference type="InterPro" id="IPR009057">
    <property type="entry name" value="Homeodomain-like_sf"/>
</dbReference>
<dbReference type="SUPFAM" id="SSF48498">
    <property type="entry name" value="Tetracyclin repressor-like, C-terminal domain"/>
    <property type="match status" value="1"/>
</dbReference>
<reference evidence="6" key="1">
    <citation type="journal article" date="2014" name="Int. J. Syst. Evol. Microbiol.">
        <title>Complete genome sequence of Corynebacterium casei LMG S-19264T (=DSM 44701T), isolated from a smear-ripened cheese.</title>
        <authorList>
            <consortium name="US DOE Joint Genome Institute (JGI-PGF)"/>
            <person name="Walter F."/>
            <person name="Albersmeier A."/>
            <person name="Kalinowski J."/>
            <person name="Ruckert C."/>
        </authorList>
    </citation>
    <scope>NUCLEOTIDE SEQUENCE</scope>
    <source>
        <strain evidence="6">CGMCC 4.7306</strain>
    </source>
</reference>
<keyword evidence="3" id="KW-0804">Transcription</keyword>
<dbReference type="EMBL" id="BMMZ01000004">
    <property type="protein sequence ID" value="GGL61520.1"/>
    <property type="molecule type" value="Genomic_DNA"/>
</dbReference>
<comment type="caution">
    <text evidence="6">The sequence shown here is derived from an EMBL/GenBank/DDBJ whole genome shotgun (WGS) entry which is preliminary data.</text>
</comment>
<organism evidence="6 7">
    <name type="scientific">Microlunatus endophyticus</name>
    <dbReference type="NCBI Taxonomy" id="1716077"/>
    <lineage>
        <taxon>Bacteria</taxon>
        <taxon>Bacillati</taxon>
        <taxon>Actinomycetota</taxon>
        <taxon>Actinomycetes</taxon>
        <taxon>Propionibacteriales</taxon>
        <taxon>Propionibacteriaceae</taxon>
        <taxon>Microlunatus</taxon>
    </lineage>
</organism>
<name>A0A917S724_9ACTN</name>
<sequence>MYPRHVETETNASPVRRRRGQELEEALLEAAWVQLQREGYTAFTIDAVARTVGTSRAVIYRRWPGRAALVLATVRAHAGTVVGNAPDTGSLEADVLALLNDLADRIQQIGIDVATGLFGELDEIPHEAKAVVPTAFRQVIDQAVSRGEIGAAPVPDAVLAMPGVLIRYAMLAERAAPSDQALDDIAHQLFLPLVRYHASL</sequence>
<keyword evidence="2 4" id="KW-0238">DNA-binding</keyword>
<dbReference type="PANTHER" id="PTHR30055">
    <property type="entry name" value="HTH-TYPE TRANSCRIPTIONAL REGULATOR RUTR"/>
    <property type="match status" value="1"/>
</dbReference>
<accession>A0A917S724</accession>
<feature type="DNA-binding region" description="H-T-H motif" evidence="4">
    <location>
        <begin position="44"/>
        <end position="63"/>
    </location>
</feature>
<dbReference type="Proteomes" id="UP000613840">
    <property type="component" value="Unassembled WGS sequence"/>
</dbReference>
<evidence type="ECO:0000259" key="5">
    <source>
        <dbReference type="PROSITE" id="PS50977"/>
    </source>
</evidence>
<evidence type="ECO:0000256" key="3">
    <source>
        <dbReference type="ARBA" id="ARBA00023163"/>
    </source>
</evidence>
<dbReference type="GO" id="GO:0003700">
    <property type="term" value="F:DNA-binding transcription factor activity"/>
    <property type="evidence" value="ECO:0007669"/>
    <property type="project" value="TreeGrafter"/>
</dbReference>
<dbReference type="SUPFAM" id="SSF46689">
    <property type="entry name" value="Homeodomain-like"/>
    <property type="match status" value="1"/>
</dbReference>
<evidence type="ECO:0000256" key="2">
    <source>
        <dbReference type="ARBA" id="ARBA00023125"/>
    </source>
</evidence>
<keyword evidence="1" id="KW-0805">Transcription regulation</keyword>
<evidence type="ECO:0000256" key="4">
    <source>
        <dbReference type="PROSITE-ProRule" id="PRU00335"/>
    </source>
</evidence>
<dbReference type="Pfam" id="PF00440">
    <property type="entry name" value="TetR_N"/>
    <property type="match status" value="1"/>
</dbReference>
<proteinExistence type="predicted"/>
<dbReference type="AlphaFoldDB" id="A0A917S724"/>
<dbReference type="PROSITE" id="PS50977">
    <property type="entry name" value="HTH_TETR_2"/>
    <property type="match status" value="1"/>
</dbReference>
<reference evidence="6" key="2">
    <citation type="submission" date="2020-09" db="EMBL/GenBank/DDBJ databases">
        <authorList>
            <person name="Sun Q."/>
            <person name="Zhou Y."/>
        </authorList>
    </citation>
    <scope>NUCLEOTIDE SEQUENCE</scope>
    <source>
        <strain evidence="6">CGMCC 4.7306</strain>
    </source>
</reference>